<dbReference type="EMBL" id="KN823135">
    <property type="protein sequence ID" value="KIO21557.1"/>
    <property type="molecule type" value="Genomic_DNA"/>
</dbReference>
<reference evidence="2" key="2">
    <citation type="submission" date="2015-01" db="EMBL/GenBank/DDBJ databases">
        <title>Evolutionary Origins and Diversification of the Mycorrhizal Mutualists.</title>
        <authorList>
            <consortium name="DOE Joint Genome Institute"/>
            <consortium name="Mycorrhizal Genomics Consortium"/>
            <person name="Kohler A."/>
            <person name="Kuo A."/>
            <person name="Nagy L.G."/>
            <person name="Floudas D."/>
            <person name="Copeland A."/>
            <person name="Barry K.W."/>
            <person name="Cichocki N."/>
            <person name="Veneault-Fourrey C."/>
            <person name="LaButti K."/>
            <person name="Lindquist E.A."/>
            <person name="Lipzen A."/>
            <person name="Lundell T."/>
            <person name="Morin E."/>
            <person name="Murat C."/>
            <person name="Riley R."/>
            <person name="Ohm R."/>
            <person name="Sun H."/>
            <person name="Tunlid A."/>
            <person name="Henrissat B."/>
            <person name="Grigoriev I.V."/>
            <person name="Hibbett D.S."/>
            <person name="Martin F."/>
        </authorList>
    </citation>
    <scope>NUCLEOTIDE SEQUENCE [LARGE SCALE GENOMIC DNA]</scope>
    <source>
        <strain evidence="2">MUT 4182</strain>
    </source>
</reference>
<dbReference type="Proteomes" id="UP000054248">
    <property type="component" value="Unassembled WGS sequence"/>
</dbReference>
<name>A0A0C3LJG6_9AGAM</name>
<protein>
    <submittedName>
        <fullName evidence="1">Uncharacterized protein</fullName>
    </submittedName>
</protein>
<accession>A0A0C3LJG6</accession>
<sequence length="132" mass="15850">MNKAAARELTFNHLDLLKSFFDEFRGVEQSDLYLQEDAEILRMFTPMIEELQSYHPRRWVRVRTWGARSSWDALEAKREAVSAAFSALKVDVYRRYGEIQHGGRIGRDPELRWCRWQDWPLILYEDDRPDQE</sequence>
<organism evidence="1 2">
    <name type="scientific">Tulasnella calospora MUT 4182</name>
    <dbReference type="NCBI Taxonomy" id="1051891"/>
    <lineage>
        <taxon>Eukaryota</taxon>
        <taxon>Fungi</taxon>
        <taxon>Dikarya</taxon>
        <taxon>Basidiomycota</taxon>
        <taxon>Agaricomycotina</taxon>
        <taxon>Agaricomycetes</taxon>
        <taxon>Cantharellales</taxon>
        <taxon>Tulasnellaceae</taxon>
        <taxon>Tulasnella</taxon>
    </lineage>
</organism>
<reference evidence="1 2" key="1">
    <citation type="submission" date="2014-04" db="EMBL/GenBank/DDBJ databases">
        <authorList>
            <consortium name="DOE Joint Genome Institute"/>
            <person name="Kuo A."/>
            <person name="Girlanda M."/>
            <person name="Perotto S."/>
            <person name="Kohler A."/>
            <person name="Nagy L.G."/>
            <person name="Floudas D."/>
            <person name="Copeland A."/>
            <person name="Barry K.W."/>
            <person name="Cichocki N."/>
            <person name="Veneault-Fourrey C."/>
            <person name="LaButti K."/>
            <person name="Lindquist E.A."/>
            <person name="Lipzen A."/>
            <person name="Lundell T."/>
            <person name="Morin E."/>
            <person name="Murat C."/>
            <person name="Sun H."/>
            <person name="Tunlid A."/>
            <person name="Henrissat B."/>
            <person name="Grigoriev I.V."/>
            <person name="Hibbett D.S."/>
            <person name="Martin F."/>
            <person name="Nordberg H.P."/>
            <person name="Cantor M.N."/>
            <person name="Hua S.X."/>
        </authorList>
    </citation>
    <scope>NUCLEOTIDE SEQUENCE [LARGE SCALE GENOMIC DNA]</scope>
    <source>
        <strain evidence="1 2">MUT 4182</strain>
    </source>
</reference>
<dbReference type="OrthoDB" id="10505826at2759"/>
<keyword evidence="2" id="KW-1185">Reference proteome</keyword>
<dbReference type="HOGENOM" id="CLU_1918603_0_0_1"/>
<evidence type="ECO:0000313" key="2">
    <source>
        <dbReference type="Proteomes" id="UP000054248"/>
    </source>
</evidence>
<gene>
    <name evidence="1" type="ORF">M407DRAFT_245452</name>
</gene>
<dbReference type="AlphaFoldDB" id="A0A0C3LJG6"/>
<evidence type="ECO:0000313" key="1">
    <source>
        <dbReference type="EMBL" id="KIO21557.1"/>
    </source>
</evidence>
<proteinExistence type="predicted"/>